<dbReference type="STRING" id="1314776.A0A166GAB1"/>
<feature type="region of interest" description="Disordered" evidence="6">
    <location>
        <begin position="438"/>
        <end position="457"/>
    </location>
</feature>
<feature type="transmembrane region" description="Helical" evidence="7">
    <location>
        <begin position="60"/>
        <end position="84"/>
    </location>
</feature>
<reference evidence="9 10" key="1">
    <citation type="journal article" date="2016" name="Mol. Biol. Evol.">
        <title>Comparative Genomics of Early-Diverging Mushroom-Forming Fungi Provides Insights into the Origins of Lignocellulose Decay Capabilities.</title>
        <authorList>
            <person name="Nagy L.G."/>
            <person name="Riley R."/>
            <person name="Tritt A."/>
            <person name="Adam C."/>
            <person name="Daum C."/>
            <person name="Floudas D."/>
            <person name="Sun H."/>
            <person name="Yadav J.S."/>
            <person name="Pangilinan J."/>
            <person name="Larsson K.H."/>
            <person name="Matsuura K."/>
            <person name="Barry K."/>
            <person name="Labutti K."/>
            <person name="Kuo R."/>
            <person name="Ohm R.A."/>
            <person name="Bhattacharya S.S."/>
            <person name="Shirouzu T."/>
            <person name="Yoshinaga Y."/>
            <person name="Martin F.M."/>
            <person name="Grigoriev I.V."/>
            <person name="Hibbett D.S."/>
        </authorList>
    </citation>
    <scope>NUCLEOTIDE SEQUENCE [LARGE SCALE GENOMIC DNA]</scope>
    <source>
        <strain evidence="9 10">HHB10207 ss-3</strain>
    </source>
</reference>
<feature type="region of interest" description="Disordered" evidence="6">
    <location>
        <begin position="462"/>
        <end position="502"/>
    </location>
</feature>
<dbReference type="GO" id="GO:0006644">
    <property type="term" value="P:phospholipid metabolic process"/>
    <property type="evidence" value="ECO:0007669"/>
    <property type="project" value="InterPro"/>
</dbReference>
<feature type="transmembrane region" description="Helical" evidence="7">
    <location>
        <begin position="12"/>
        <end position="35"/>
    </location>
</feature>
<proteinExistence type="inferred from homology"/>
<dbReference type="GO" id="GO:0004601">
    <property type="term" value="F:peroxidase activity"/>
    <property type="evidence" value="ECO:0007669"/>
    <property type="project" value="UniProtKB-KW"/>
</dbReference>
<feature type="transmembrane region" description="Helical" evidence="7">
    <location>
        <begin position="345"/>
        <end position="365"/>
    </location>
</feature>
<organism evidence="9 10">
    <name type="scientific">Sistotremastrum suecicum HHB10207 ss-3</name>
    <dbReference type="NCBI Taxonomy" id="1314776"/>
    <lineage>
        <taxon>Eukaryota</taxon>
        <taxon>Fungi</taxon>
        <taxon>Dikarya</taxon>
        <taxon>Basidiomycota</taxon>
        <taxon>Agaricomycotina</taxon>
        <taxon>Agaricomycetes</taxon>
        <taxon>Sistotremastrales</taxon>
        <taxon>Sistotremastraceae</taxon>
        <taxon>Sistotremastrum</taxon>
    </lineage>
</organism>
<feature type="domain" description="Phosphatidic acid phosphatase type 2/haloperoxidase" evidence="8">
    <location>
        <begin position="278"/>
        <end position="424"/>
    </location>
</feature>
<keyword evidence="3 7" id="KW-0812">Transmembrane</keyword>
<dbReference type="PANTHER" id="PTHR10165:SF35">
    <property type="entry name" value="RE23632P"/>
    <property type="match status" value="1"/>
</dbReference>
<name>A0A166GAB1_9AGAM</name>
<dbReference type="Gene3D" id="1.20.144.10">
    <property type="entry name" value="Phosphatidic acid phosphatase type 2/haloperoxidase"/>
    <property type="match status" value="1"/>
</dbReference>
<dbReference type="Pfam" id="PF01569">
    <property type="entry name" value="PAP2"/>
    <property type="match status" value="1"/>
</dbReference>
<keyword evidence="9" id="KW-0560">Oxidoreductase</keyword>
<dbReference type="Proteomes" id="UP000076798">
    <property type="component" value="Unassembled WGS sequence"/>
</dbReference>
<gene>
    <name evidence="9" type="ORF">SISSUDRAFT_1059410</name>
</gene>
<dbReference type="EMBL" id="KV428021">
    <property type="protein sequence ID" value="KZT41473.1"/>
    <property type="molecule type" value="Genomic_DNA"/>
</dbReference>
<evidence type="ECO:0000259" key="8">
    <source>
        <dbReference type="SMART" id="SM00014"/>
    </source>
</evidence>
<keyword evidence="9" id="KW-0575">Peroxidase</keyword>
<dbReference type="GO" id="GO:0008195">
    <property type="term" value="F:phosphatidate phosphatase activity"/>
    <property type="evidence" value="ECO:0007669"/>
    <property type="project" value="TreeGrafter"/>
</dbReference>
<dbReference type="GO" id="GO:0046839">
    <property type="term" value="P:phospholipid dephosphorylation"/>
    <property type="evidence" value="ECO:0007669"/>
    <property type="project" value="TreeGrafter"/>
</dbReference>
<dbReference type="OrthoDB" id="8907274at2759"/>
<dbReference type="SUPFAM" id="SSF48317">
    <property type="entry name" value="Acid phosphatase/Vanadium-dependent haloperoxidase"/>
    <property type="match status" value="1"/>
</dbReference>
<feature type="transmembrane region" description="Helical" evidence="7">
    <location>
        <begin position="245"/>
        <end position="267"/>
    </location>
</feature>
<feature type="transmembrane region" description="Helical" evidence="7">
    <location>
        <begin position="153"/>
        <end position="173"/>
    </location>
</feature>
<dbReference type="InterPro" id="IPR036938">
    <property type="entry name" value="PAP2/HPO_sf"/>
</dbReference>
<evidence type="ECO:0000256" key="7">
    <source>
        <dbReference type="SAM" id="Phobius"/>
    </source>
</evidence>
<feature type="compositionally biased region" description="Acidic residues" evidence="6">
    <location>
        <begin position="478"/>
        <end position="487"/>
    </location>
</feature>
<evidence type="ECO:0000256" key="6">
    <source>
        <dbReference type="SAM" id="MobiDB-lite"/>
    </source>
</evidence>
<keyword evidence="4 7" id="KW-1133">Transmembrane helix</keyword>
<evidence type="ECO:0000256" key="5">
    <source>
        <dbReference type="ARBA" id="ARBA00023136"/>
    </source>
</evidence>
<evidence type="ECO:0000313" key="10">
    <source>
        <dbReference type="Proteomes" id="UP000076798"/>
    </source>
</evidence>
<keyword evidence="5 7" id="KW-0472">Membrane</keyword>
<evidence type="ECO:0000256" key="4">
    <source>
        <dbReference type="ARBA" id="ARBA00022989"/>
    </source>
</evidence>
<sequence>MSKHFCCCIPVRLGVFVMSLVETIVTGGLAALFFLSARELWSGSVTVDGKEIHVSKGTEIGILVVGVVFTIFCLLSIFGFIGAITRRRGLIKSYAFLLNITFLLNLLATAYVLFLVFHTSDADLVADCQSALRNTGSQDQCTNLPGHRKVYEAIVSVILIFHLFWYFYGCIIVHRYVKQLTIEQEFAMYNRRGPSPINGPDSKGTYFPVDPVNAPLPQSGYPYMDPHHSFGFGGKHEEAYIPPNFELFVIAVLAPLALMPIVNVLTLRSLWDWHNSSLGVIYSCALAGTTTNIVKVTVGRPRPDLIDRCRPPAGSENAPQFGLVNASICTQTNQAIMSDGWKSFFSGHSSLAFAGLGFFSLYLAGKLHVFQRRGRTSIISAWIALVPILGAMLVAISRTMDYRHHWNDVVVGSLVGFAFAYYSYRHYYPRLDSPNCDKPHCPHDEPEQTEQPELPRYRSRRLALGGSSAENNERYRDEIDEDAEDEPLSGASGRPVSALSENSNVNVWQESLYENRRGGS</sequence>
<accession>A0A166GAB1</accession>
<dbReference type="PANTHER" id="PTHR10165">
    <property type="entry name" value="LIPID PHOSPHATE PHOSPHATASE"/>
    <property type="match status" value="1"/>
</dbReference>
<feature type="transmembrane region" description="Helical" evidence="7">
    <location>
        <begin position="377"/>
        <end position="400"/>
    </location>
</feature>
<dbReference type="InterPro" id="IPR043216">
    <property type="entry name" value="PAP-like"/>
</dbReference>
<dbReference type="AlphaFoldDB" id="A0A166GAB1"/>
<comment type="subcellular location">
    <subcellularLocation>
        <location evidence="1">Membrane</location>
        <topology evidence="1">Multi-pass membrane protein</topology>
    </subcellularLocation>
</comment>
<dbReference type="SMART" id="SM00014">
    <property type="entry name" value="acidPPc"/>
    <property type="match status" value="1"/>
</dbReference>
<dbReference type="CDD" id="cd03390">
    <property type="entry name" value="PAP2_containing_1_like"/>
    <property type="match status" value="1"/>
</dbReference>
<dbReference type="InterPro" id="IPR000326">
    <property type="entry name" value="PAP2/HPO"/>
</dbReference>
<evidence type="ECO:0000313" key="9">
    <source>
        <dbReference type="EMBL" id="KZT41473.1"/>
    </source>
</evidence>
<protein>
    <submittedName>
        <fullName evidence="9">Acid phosphatase/Vanadium-dependent haloperoxidase</fullName>
    </submittedName>
</protein>
<evidence type="ECO:0000256" key="3">
    <source>
        <dbReference type="ARBA" id="ARBA00022692"/>
    </source>
</evidence>
<evidence type="ECO:0000256" key="1">
    <source>
        <dbReference type="ARBA" id="ARBA00004141"/>
    </source>
</evidence>
<feature type="transmembrane region" description="Helical" evidence="7">
    <location>
        <begin position="406"/>
        <end position="424"/>
    </location>
</feature>
<evidence type="ECO:0000256" key="2">
    <source>
        <dbReference type="ARBA" id="ARBA00008816"/>
    </source>
</evidence>
<dbReference type="GO" id="GO:0016020">
    <property type="term" value="C:membrane"/>
    <property type="evidence" value="ECO:0007669"/>
    <property type="project" value="UniProtKB-SubCell"/>
</dbReference>
<feature type="transmembrane region" description="Helical" evidence="7">
    <location>
        <begin position="96"/>
        <end position="117"/>
    </location>
</feature>
<comment type="similarity">
    <text evidence="2">Belongs to the PA-phosphatase related phosphoesterase family.</text>
</comment>
<keyword evidence="10" id="KW-1185">Reference proteome</keyword>